<evidence type="ECO:0000313" key="2">
    <source>
        <dbReference type="Proteomes" id="UP000070344"/>
    </source>
</evidence>
<dbReference type="Proteomes" id="UP000070344">
    <property type="component" value="Unassembled WGS sequence"/>
</dbReference>
<dbReference type="EMBL" id="LHXV01000032">
    <property type="protein sequence ID" value="KXB00993.1"/>
    <property type="molecule type" value="Genomic_DNA"/>
</dbReference>
<keyword evidence="2" id="KW-1185">Reference proteome</keyword>
<accession>A0A133V3I4</accession>
<gene>
    <name evidence="1" type="ORF">AKJ41_03135</name>
</gene>
<name>A0A133V3I4_9EURY</name>
<reference evidence="1 2" key="1">
    <citation type="journal article" date="2016" name="Sci. Rep.">
        <title>Metabolic traits of an uncultured archaeal lineage -MSBL1- from brine pools of the Red Sea.</title>
        <authorList>
            <person name="Mwirichia R."/>
            <person name="Alam I."/>
            <person name="Rashid M."/>
            <person name="Vinu M."/>
            <person name="Ba-Alawi W."/>
            <person name="Anthony Kamau A."/>
            <person name="Kamanda Ngugi D."/>
            <person name="Goker M."/>
            <person name="Klenk H.P."/>
            <person name="Bajic V."/>
            <person name="Stingl U."/>
        </authorList>
    </citation>
    <scope>NUCLEOTIDE SEQUENCE [LARGE SCALE GENOMIC DNA]</scope>
    <source>
        <strain evidence="1">SCGC-AAA259O05</strain>
    </source>
</reference>
<sequence length="76" mass="8631">MNACLIVTEAVPEEIQGDIGLARSRIAHKGYRRRPLDTALDQLRKHFGLSHLITNILPHFVRLRHLRVFAPSPALL</sequence>
<organism evidence="1 2">
    <name type="scientific">candidate division MSBL1 archaeon SCGC-AAA259O05</name>
    <dbReference type="NCBI Taxonomy" id="1698271"/>
    <lineage>
        <taxon>Archaea</taxon>
        <taxon>Methanobacteriati</taxon>
        <taxon>Methanobacteriota</taxon>
        <taxon>candidate division MSBL1</taxon>
    </lineage>
</organism>
<comment type="caution">
    <text evidence="1">The sequence shown here is derived from an EMBL/GenBank/DDBJ whole genome shotgun (WGS) entry which is preliminary data.</text>
</comment>
<evidence type="ECO:0000313" key="1">
    <source>
        <dbReference type="EMBL" id="KXB00993.1"/>
    </source>
</evidence>
<protein>
    <submittedName>
        <fullName evidence="1">Uncharacterized protein</fullName>
    </submittedName>
</protein>
<dbReference type="AlphaFoldDB" id="A0A133V3I4"/>
<proteinExistence type="predicted"/>